<dbReference type="Proteomes" id="UP000577707">
    <property type="component" value="Unassembled WGS sequence"/>
</dbReference>
<proteinExistence type="predicted"/>
<protein>
    <submittedName>
        <fullName evidence="3">CubicO group peptidase (Beta-lactamase class C family)</fullName>
    </submittedName>
</protein>
<organism evidence="3 4">
    <name type="scientific">Nocardioides albus</name>
    <dbReference type="NCBI Taxonomy" id="1841"/>
    <lineage>
        <taxon>Bacteria</taxon>
        <taxon>Bacillati</taxon>
        <taxon>Actinomycetota</taxon>
        <taxon>Actinomycetes</taxon>
        <taxon>Propionibacteriales</taxon>
        <taxon>Nocardioidaceae</taxon>
        <taxon>Nocardioides</taxon>
    </lineage>
</organism>
<evidence type="ECO:0000313" key="4">
    <source>
        <dbReference type="Proteomes" id="UP000577707"/>
    </source>
</evidence>
<dbReference type="Pfam" id="PF20773">
    <property type="entry name" value="InhA-like_MAM"/>
    <property type="match status" value="1"/>
</dbReference>
<dbReference type="PANTHER" id="PTHR43283:SF11">
    <property type="entry name" value="BETA-LACTAMASE-RELATED DOMAIN-CONTAINING PROTEIN"/>
    <property type="match status" value="1"/>
</dbReference>
<dbReference type="SUPFAM" id="SSF56601">
    <property type="entry name" value="beta-lactamase/transpeptidase-like"/>
    <property type="match status" value="1"/>
</dbReference>
<dbReference type="InterPro" id="IPR001466">
    <property type="entry name" value="Beta-lactam-related"/>
</dbReference>
<gene>
    <name evidence="3" type="ORF">FHS12_005280</name>
</gene>
<dbReference type="AlphaFoldDB" id="A0A7W5FBG8"/>
<evidence type="ECO:0000259" key="2">
    <source>
        <dbReference type="Pfam" id="PF00144"/>
    </source>
</evidence>
<dbReference type="GO" id="GO:0016787">
    <property type="term" value="F:hydrolase activity"/>
    <property type="evidence" value="ECO:0007669"/>
    <property type="project" value="UniProtKB-KW"/>
</dbReference>
<keyword evidence="4" id="KW-1185">Reference proteome</keyword>
<dbReference type="InterPro" id="IPR006311">
    <property type="entry name" value="TAT_signal"/>
</dbReference>
<sequence>MTPPRSDLLMSSRLMSSRRSLIGGALGGITMAMVGGTAVASSPEAPTKAAANALASLAGRPPTITPEDLTFTPRTVLRPGHARQVGLDPTQIAKIRTELTRFLEPTTENPAHPLYAGATAIAVKDGVIVAHESVGKAFRYGMDGTTVVELPADQQIDAGLDTLWDVASMSKLFTATAILQLVERGSLDLEAPVVTYLPEFAPQGKSVILVRHLLTHVSGLLAGPSPSLWAGYDTYDERVAAIMNTKPTHAPEQIYRYSDINLITLGLLIERLSGKKLDAYVRDHITAPLGMRDTMYNPPADILDRVAATEYQPWAGRPMIRGEVHDENAWALGGVAGHAGIFSTAADMAKFGQMFLNGGVYNGTRILTEETVRLSLQDYTGAEFTSSRGLGWELATTWYHGPIWSPVSFGHTGYTGTSIVMDPIGHQLVVLMTNRVHPSRDWGSNNPSRRAVSDALGMASAVKAAKGRTSWFSGRTNAKKATLDVPLAATDGAQIDFDYYFDTEPRFDFGRLQYSTDGTTFTPLPWRLEGGGWSWETSEAVNGYGGRQWLRGHAELPPGTTSVRWSYEADSTSQGRGIYVDGIVVSQGRRTVFDSTRPADAARIVADGWALSDR</sequence>
<dbReference type="InterPro" id="IPR050789">
    <property type="entry name" value="Diverse_Enzym_Activities"/>
</dbReference>
<dbReference type="Gene3D" id="3.40.710.10">
    <property type="entry name" value="DD-peptidase/beta-lactamase superfamily"/>
    <property type="match status" value="1"/>
</dbReference>
<dbReference type="PROSITE" id="PS51318">
    <property type="entry name" value="TAT"/>
    <property type="match status" value="1"/>
</dbReference>
<dbReference type="EMBL" id="JACHXG010000020">
    <property type="protein sequence ID" value="MBB3092303.1"/>
    <property type="molecule type" value="Genomic_DNA"/>
</dbReference>
<keyword evidence="1" id="KW-0378">Hydrolase</keyword>
<accession>A0A7W5FBG8</accession>
<dbReference type="RefSeq" id="WP_183552174.1">
    <property type="nucleotide sequence ID" value="NZ_BMQT01000005.1"/>
</dbReference>
<dbReference type="InterPro" id="IPR012338">
    <property type="entry name" value="Beta-lactam/transpept-like"/>
</dbReference>
<reference evidence="3 4" key="1">
    <citation type="submission" date="2020-08" db="EMBL/GenBank/DDBJ databases">
        <title>Genomic Encyclopedia of Type Strains, Phase III (KMG-III): the genomes of soil and plant-associated and newly described type strains.</title>
        <authorList>
            <person name="Whitman W."/>
        </authorList>
    </citation>
    <scope>NUCLEOTIDE SEQUENCE [LARGE SCALE GENOMIC DNA]</scope>
    <source>
        <strain evidence="3 4">CECT 3302</strain>
    </source>
</reference>
<evidence type="ECO:0000313" key="3">
    <source>
        <dbReference type="EMBL" id="MBB3092303.1"/>
    </source>
</evidence>
<dbReference type="PANTHER" id="PTHR43283">
    <property type="entry name" value="BETA-LACTAMASE-RELATED"/>
    <property type="match status" value="1"/>
</dbReference>
<feature type="domain" description="Beta-lactamase-related" evidence="2">
    <location>
        <begin position="116"/>
        <end position="451"/>
    </location>
</feature>
<name>A0A7W5FBG8_9ACTN</name>
<dbReference type="Pfam" id="PF00144">
    <property type="entry name" value="Beta-lactamase"/>
    <property type="match status" value="1"/>
</dbReference>
<comment type="caution">
    <text evidence="3">The sequence shown here is derived from an EMBL/GenBank/DDBJ whole genome shotgun (WGS) entry which is preliminary data.</text>
</comment>
<evidence type="ECO:0000256" key="1">
    <source>
        <dbReference type="ARBA" id="ARBA00022801"/>
    </source>
</evidence>